<gene>
    <name evidence="6" type="ORF">FEG63_03560</name>
</gene>
<dbReference type="SUPFAM" id="SSF48498">
    <property type="entry name" value="Tetracyclin repressor-like, C-terminal domain"/>
    <property type="match status" value="1"/>
</dbReference>
<evidence type="ECO:0000256" key="1">
    <source>
        <dbReference type="ARBA" id="ARBA00023015"/>
    </source>
</evidence>
<evidence type="ECO:0000313" key="6">
    <source>
        <dbReference type="EMBL" id="NTY58630.1"/>
    </source>
</evidence>
<dbReference type="InterPro" id="IPR050109">
    <property type="entry name" value="HTH-type_TetR-like_transc_reg"/>
</dbReference>
<evidence type="ECO:0000259" key="5">
    <source>
        <dbReference type="PROSITE" id="PS50977"/>
    </source>
</evidence>
<dbReference type="InterPro" id="IPR049149">
    <property type="entry name" value="TetR/AcrR_C"/>
</dbReference>
<feature type="domain" description="HTH tetR-type" evidence="5">
    <location>
        <begin position="11"/>
        <end position="71"/>
    </location>
</feature>
<name>A0ABX2JMD1_9MYCO</name>
<dbReference type="Pfam" id="PF00440">
    <property type="entry name" value="TetR_N"/>
    <property type="match status" value="1"/>
</dbReference>
<dbReference type="Proteomes" id="UP000708347">
    <property type="component" value="Unassembled WGS sequence"/>
</dbReference>
<sequence>MARRVKPQEYAARRREILEAALNLMQDKGYAAMTIDDVLAKTGMSKGALYHYFRSKHALLEGIVDVMGEDGLRQLETVVEDSALGAIDKLHAYFRTESALKADNITAVSTVMQLWRDENNALLRQKLSQESMRTTAPMLEAIIRQGRDEGVFDTDYPHEAAVIITGMGLHLTDAFIDAIEADGNIGADMSGPHIRRVLSAYIQAFERILGAPPGSLALD</sequence>
<feature type="DNA-binding region" description="H-T-H motif" evidence="4">
    <location>
        <begin position="34"/>
        <end position="53"/>
    </location>
</feature>
<evidence type="ECO:0000256" key="2">
    <source>
        <dbReference type="ARBA" id="ARBA00023125"/>
    </source>
</evidence>
<dbReference type="PANTHER" id="PTHR30055:SF234">
    <property type="entry name" value="HTH-TYPE TRANSCRIPTIONAL REGULATOR BETI"/>
    <property type="match status" value="1"/>
</dbReference>
<organism evidence="6 7">
    <name type="scientific">Mycolicibacterium sphagni</name>
    <dbReference type="NCBI Taxonomy" id="1786"/>
    <lineage>
        <taxon>Bacteria</taxon>
        <taxon>Bacillati</taxon>
        <taxon>Actinomycetota</taxon>
        <taxon>Actinomycetes</taxon>
        <taxon>Mycobacteriales</taxon>
        <taxon>Mycobacteriaceae</taxon>
        <taxon>Mycolicibacterium</taxon>
    </lineage>
</organism>
<dbReference type="PANTHER" id="PTHR30055">
    <property type="entry name" value="HTH-TYPE TRANSCRIPTIONAL REGULATOR RUTR"/>
    <property type="match status" value="1"/>
</dbReference>
<evidence type="ECO:0000256" key="4">
    <source>
        <dbReference type="PROSITE-ProRule" id="PRU00335"/>
    </source>
</evidence>
<dbReference type="RefSeq" id="WP_174396591.1">
    <property type="nucleotide sequence ID" value="NZ_VBSB01000003.1"/>
</dbReference>
<evidence type="ECO:0000313" key="7">
    <source>
        <dbReference type="Proteomes" id="UP000708347"/>
    </source>
</evidence>
<accession>A0ABX2JMD1</accession>
<dbReference type="EMBL" id="VBSB01000003">
    <property type="protein sequence ID" value="NTY58630.1"/>
    <property type="molecule type" value="Genomic_DNA"/>
</dbReference>
<reference evidence="6 7" key="1">
    <citation type="submission" date="2019-05" db="EMBL/GenBank/DDBJ databases">
        <title>Mycolicibacterium sphagni ENV482 genome assembly.</title>
        <authorList>
            <person name="Chen W."/>
            <person name="Faulkner N.W."/>
            <person name="Hyman M.R."/>
        </authorList>
    </citation>
    <scope>NUCLEOTIDE SEQUENCE [LARGE SCALE GENOMIC DNA]</scope>
    <source>
        <strain evidence="6 7">ENV482</strain>
    </source>
</reference>
<dbReference type="PRINTS" id="PR00455">
    <property type="entry name" value="HTHTETR"/>
</dbReference>
<protein>
    <submittedName>
        <fullName evidence="6">TetR/AcrR family transcriptional regulator</fullName>
    </submittedName>
</protein>
<dbReference type="Pfam" id="PF21303">
    <property type="entry name" value="TetR_C_39"/>
    <property type="match status" value="1"/>
</dbReference>
<keyword evidence="3" id="KW-0804">Transcription</keyword>
<dbReference type="SUPFAM" id="SSF46689">
    <property type="entry name" value="Homeodomain-like"/>
    <property type="match status" value="1"/>
</dbReference>
<keyword evidence="1" id="KW-0805">Transcription regulation</keyword>
<keyword evidence="2 4" id="KW-0238">DNA-binding</keyword>
<dbReference type="InterPro" id="IPR036271">
    <property type="entry name" value="Tet_transcr_reg_TetR-rel_C_sf"/>
</dbReference>
<dbReference type="PROSITE" id="PS50977">
    <property type="entry name" value="HTH_TETR_2"/>
    <property type="match status" value="1"/>
</dbReference>
<keyword evidence="7" id="KW-1185">Reference proteome</keyword>
<dbReference type="Gene3D" id="1.10.357.10">
    <property type="entry name" value="Tetracycline Repressor, domain 2"/>
    <property type="match status" value="1"/>
</dbReference>
<dbReference type="InterPro" id="IPR009057">
    <property type="entry name" value="Homeodomain-like_sf"/>
</dbReference>
<proteinExistence type="predicted"/>
<evidence type="ECO:0000256" key="3">
    <source>
        <dbReference type="ARBA" id="ARBA00023163"/>
    </source>
</evidence>
<comment type="caution">
    <text evidence="6">The sequence shown here is derived from an EMBL/GenBank/DDBJ whole genome shotgun (WGS) entry which is preliminary data.</text>
</comment>
<dbReference type="InterPro" id="IPR001647">
    <property type="entry name" value="HTH_TetR"/>
</dbReference>